<dbReference type="Pfam" id="PF00202">
    <property type="entry name" value="Aminotran_3"/>
    <property type="match status" value="1"/>
</dbReference>
<evidence type="ECO:0000313" key="5">
    <source>
        <dbReference type="WBParaSite" id="PSAMB.scaffold6754size8848.g29036.t1"/>
    </source>
</evidence>
<keyword evidence="4" id="KW-1185">Reference proteome</keyword>
<dbReference type="CDD" id="cd00610">
    <property type="entry name" value="OAT_like"/>
    <property type="match status" value="1"/>
</dbReference>
<protein>
    <submittedName>
        <fullName evidence="5">Uncharacterized protein</fullName>
    </submittedName>
</protein>
<dbReference type="Proteomes" id="UP000887566">
    <property type="component" value="Unplaced"/>
</dbReference>
<accession>A0A914X7K4</accession>
<dbReference type="PANTHER" id="PTHR45688">
    <property type="match status" value="1"/>
</dbReference>
<reference evidence="5" key="1">
    <citation type="submission" date="2022-11" db="UniProtKB">
        <authorList>
            <consortium name="WormBaseParasite"/>
        </authorList>
    </citation>
    <scope>IDENTIFICATION</scope>
</reference>
<dbReference type="SUPFAM" id="SSF53383">
    <property type="entry name" value="PLP-dependent transferases"/>
    <property type="match status" value="1"/>
</dbReference>
<dbReference type="GO" id="GO:0008483">
    <property type="term" value="F:transaminase activity"/>
    <property type="evidence" value="ECO:0007669"/>
    <property type="project" value="InterPro"/>
</dbReference>
<keyword evidence="2 3" id="KW-0663">Pyridoxal phosphate</keyword>
<dbReference type="InterPro" id="IPR015422">
    <property type="entry name" value="PyrdxlP-dep_Trfase_small"/>
</dbReference>
<dbReference type="Gene3D" id="3.90.1150.10">
    <property type="entry name" value="Aspartate Aminotransferase, domain 1"/>
    <property type="match status" value="1"/>
</dbReference>
<dbReference type="InterPro" id="IPR049704">
    <property type="entry name" value="Aminotrans_3_PPA_site"/>
</dbReference>
<name>A0A914X7K4_9BILA</name>
<evidence type="ECO:0000256" key="2">
    <source>
        <dbReference type="ARBA" id="ARBA00022898"/>
    </source>
</evidence>
<dbReference type="InterPro" id="IPR015421">
    <property type="entry name" value="PyrdxlP-dep_Trfase_major"/>
</dbReference>
<dbReference type="InterPro" id="IPR015424">
    <property type="entry name" value="PyrdxlP-dep_Trfase"/>
</dbReference>
<comment type="similarity">
    <text evidence="1 3">Belongs to the class-III pyridoxal-phosphate-dependent aminotransferase family.</text>
</comment>
<dbReference type="Gene3D" id="3.40.640.10">
    <property type="entry name" value="Type I PLP-dependent aspartate aminotransferase-like (Major domain)"/>
    <property type="match status" value="1"/>
</dbReference>
<dbReference type="WBParaSite" id="PSAMB.scaffold6754size8848.g29036.t1">
    <property type="protein sequence ID" value="PSAMB.scaffold6754size8848.g29036.t1"/>
    <property type="gene ID" value="PSAMB.scaffold6754size8848.g29036"/>
</dbReference>
<dbReference type="PROSITE" id="PS00600">
    <property type="entry name" value="AA_TRANSFER_CLASS_3"/>
    <property type="match status" value="1"/>
</dbReference>
<dbReference type="GO" id="GO:0005739">
    <property type="term" value="C:mitochondrion"/>
    <property type="evidence" value="ECO:0007669"/>
    <property type="project" value="TreeGrafter"/>
</dbReference>
<dbReference type="AlphaFoldDB" id="A0A914X7K4"/>
<dbReference type="GO" id="GO:0030170">
    <property type="term" value="F:pyridoxal phosphate binding"/>
    <property type="evidence" value="ECO:0007669"/>
    <property type="project" value="InterPro"/>
</dbReference>
<sequence length="463" mass="51445">MNWLVQAVSYFSSSSPTEAAINREQLLARRRQVIGSTCSLFFKDDPLVVQRASMQYLYDETGRKYLDCISNVQHVGHCHPDVVNAVTKQMNQSNCNLRFVNANLPDCAEALLKTLPGLDTVLFVNSGSEANDLALRLARDFTDHTDAIVIDHAYHGTVTTTMEMSPYKFRHGSSIVQPEWVHVAPCPDVYRGDHRLDDKDLENVAKLTEMGVMYADDVEAILKENAAKGRKVAAYFCEALQSCGGQVIPPPGYFKRVADYMHAAGGLFVADEVQTGFGRVGNTFWAHQIGNEGFVPDIVTMGKPMGNGFPVSAVVTRREIADRLGHNVPYFNTYGGNPVACAAVLAVLNVLQRDNLLEHSQAMGKIFHEQLMELKQRHQCIGDIRGVGLFFGLDIVKDRKTREPNTRLANDLILKLRRDEGVLLSTDGPYANVIKIKPPLCFSRENVFQTVNAIDKGLRELCN</sequence>
<proteinExistence type="inferred from homology"/>
<dbReference type="InterPro" id="IPR005814">
    <property type="entry name" value="Aminotrans_3"/>
</dbReference>
<dbReference type="PIRSF" id="PIRSF000521">
    <property type="entry name" value="Transaminase_4ab_Lys_Orn"/>
    <property type="match status" value="1"/>
</dbReference>
<evidence type="ECO:0000256" key="1">
    <source>
        <dbReference type="ARBA" id="ARBA00008954"/>
    </source>
</evidence>
<dbReference type="PANTHER" id="PTHR45688:SF13">
    <property type="entry name" value="ALANINE--GLYOXYLATE AMINOTRANSFERASE 2-LIKE"/>
    <property type="match status" value="1"/>
</dbReference>
<evidence type="ECO:0000256" key="3">
    <source>
        <dbReference type="RuleBase" id="RU003560"/>
    </source>
</evidence>
<evidence type="ECO:0000313" key="4">
    <source>
        <dbReference type="Proteomes" id="UP000887566"/>
    </source>
</evidence>
<organism evidence="4 5">
    <name type="scientific">Plectus sambesii</name>
    <dbReference type="NCBI Taxonomy" id="2011161"/>
    <lineage>
        <taxon>Eukaryota</taxon>
        <taxon>Metazoa</taxon>
        <taxon>Ecdysozoa</taxon>
        <taxon>Nematoda</taxon>
        <taxon>Chromadorea</taxon>
        <taxon>Plectida</taxon>
        <taxon>Plectina</taxon>
        <taxon>Plectoidea</taxon>
        <taxon>Plectidae</taxon>
        <taxon>Plectus</taxon>
    </lineage>
</organism>